<dbReference type="AlphaFoldDB" id="A0A7G8BPT3"/>
<dbReference type="PANTHER" id="PTHR35174">
    <property type="entry name" value="BLL7171 PROTEIN-RELATED"/>
    <property type="match status" value="1"/>
</dbReference>
<dbReference type="SUPFAM" id="SSF54909">
    <property type="entry name" value="Dimeric alpha+beta barrel"/>
    <property type="match status" value="1"/>
</dbReference>
<accession>A0A7G8BPT3</accession>
<reference evidence="3 4" key="1">
    <citation type="submission" date="2020-08" db="EMBL/GenBank/DDBJ databases">
        <title>Edaphobacter telluris sp. nov. and Acidobacterium dinghuensis sp. nov., two acidobacteria isolated from forest soil.</title>
        <authorList>
            <person name="Fu J."/>
            <person name="Qiu L."/>
        </authorList>
    </citation>
    <scope>NUCLEOTIDE SEQUENCE [LARGE SCALE GENOMIC DNA]</scope>
    <source>
        <strain evidence="3">4Y35</strain>
    </source>
</reference>
<feature type="domain" description="YCII-related" evidence="2">
    <location>
        <begin position="1"/>
        <end position="115"/>
    </location>
</feature>
<dbReference type="InterPro" id="IPR011008">
    <property type="entry name" value="Dimeric_a/b-barrel"/>
</dbReference>
<comment type="similarity">
    <text evidence="1">Belongs to the YciI family.</text>
</comment>
<dbReference type="Proteomes" id="UP000515312">
    <property type="component" value="Chromosome"/>
</dbReference>
<dbReference type="Pfam" id="PF03795">
    <property type="entry name" value="YCII"/>
    <property type="match status" value="1"/>
</dbReference>
<dbReference type="PANTHER" id="PTHR35174:SF3">
    <property type="entry name" value="BLL7171 PROTEIN"/>
    <property type="match status" value="1"/>
</dbReference>
<keyword evidence="4" id="KW-1185">Reference proteome</keyword>
<organism evidence="3 4">
    <name type="scientific">Alloacidobacterium dinghuense</name>
    <dbReference type="NCBI Taxonomy" id="2763107"/>
    <lineage>
        <taxon>Bacteria</taxon>
        <taxon>Pseudomonadati</taxon>
        <taxon>Acidobacteriota</taxon>
        <taxon>Terriglobia</taxon>
        <taxon>Terriglobales</taxon>
        <taxon>Acidobacteriaceae</taxon>
        <taxon>Alloacidobacterium</taxon>
    </lineage>
</organism>
<name>A0A7G8BPT3_9BACT</name>
<dbReference type="Gene3D" id="3.30.70.1060">
    <property type="entry name" value="Dimeric alpha+beta barrel"/>
    <property type="match status" value="1"/>
</dbReference>
<protein>
    <submittedName>
        <fullName evidence="3">YciI family protein</fullName>
    </submittedName>
</protein>
<dbReference type="InterPro" id="IPR005545">
    <property type="entry name" value="YCII"/>
</dbReference>
<proteinExistence type="inferred from homology"/>
<dbReference type="RefSeq" id="WP_186746805.1">
    <property type="nucleotide sequence ID" value="NZ_CP060394.1"/>
</dbReference>
<dbReference type="EMBL" id="CP060394">
    <property type="protein sequence ID" value="QNI34553.1"/>
    <property type="molecule type" value="Genomic_DNA"/>
</dbReference>
<evidence type="ECO:0000259" key="2">
    <source>
        <dbReference type="Pfam" id="PF03795"/>
    </source>
</evidence>
<dbReference type="KEGG" id="adin:H7849_12035"/>
<evidence type="ECO:0000256" key="1">
    <source>
        <dbReference type="ARBA" id="ARBA00007689"/>
    </source>
</evidence>
<evidence type="ECO:0000313" key="3">
    <source>
        <dbReference type="EMBL" id="QNI34553.1"/>
    </source>
</evidence>
<sequence>MQYLLLLYANESGWDQMTSEQQQQGYAAYMAYTEALKAAGALKGSNRLRPTATATTVRANNGKSQVLNGPYADTKEQLGGYYLIDAPDLDAALAWAARCPGSGHGTVEVRPVWEMGAA</sequence>
<gene>
    <name evidence="3" type="ORF">H7849_12035</name>
</gene>
<evidence type="ECO:0000313" key="4">
    <source>
        <dbReference type="Proteomes" id="UP000515312"/>
    </source>
</evidence>